<accession>A0A5C6MYL5</accession>
<organism evidence="2 3">
    <name type="scientific">Takifugu flavidus</name>
    <name type="common">sansaifugu</name>
    <dbReference type="NCBI Taxonomy" id="433684"/>
    <lineage>
        <taxon>Eukaryota</taxon>
        <taxon>Metazoa</taxon>
        <taxon>Chordata</taxon>
        <taxon>Craniata</taxon>
        <taxon>Vertebrata</taxon>
        <taxon>Euteleostomi</taxon>
        <taxon>Actinopterygii</taxon>
        <taxon>Neopterygii</taxon>
        <taxon>Teleostei</taxon>
        <taxon>Neoteleostei</taxon>
        <taxon>Acanthomorphata</taxon>
        <taxon>Eupercaria</taxon>
        <taxon>Tetraodontiformes</taxon>
        <taxon>Tetradontoidea</taxon>
        <taxon>Tetraodontidae</taxon>
        <taxon>Takifugu</taxon>
    </lineage>
</organism>
<feature type="compositionally biased region" description="Low complexity" evidence="1">
    <location>
        <begin position="173"/>
        <end position="184"/>
    </location>
</feature>
<feature type="compositionally biased region" description="Basic and acidic residues" evidence="1">
    <location>
        <begin position="161"/>
        <end position="170"/>
    </location>
</feature>
<dbReference type="Proteomes" id="UP000324091">
    <property type="component" value="Chromosome 6"/>
</dbReference>
<reference evidence="2 3" key="1">
    <citation type="submission" date="2019-04" db="EMBL/GenBank/DDBJ databases">
        <title>Chromosome genome assembly for Takifugu flavidus.</title>
        <authorList>
            <person name="Xiao S."/>
        </authorList>
    </citation>
    <scope>NUCLEOTIDE SEQUENCE [LARGE SCALE GENOMIC DNA]</scope>
    <source>
        <strain evidence="2">HTHZ2018</strain>
        <tissue evidence="2">Muscle</tissue>
    </source>
</reference>
<comment type="caution">
    <text evidence="2">The sequence shown here is derived from an EMBL/GenBank/DDBJ whole genome shotgun (WGS) entry which is preliminary data.</text>
</comment>
<feature type="region of interest" description="Disordered" evidence="1">
    <location>
        <begin position="317"/>
        <end position="340"/>
    </location>
</feature>
<evidence type="ECO:0000256" key="1">
    <source>
        <dbReference type="SAM" id="MobiDB-lite"/>
    </source>
</evidence>
<evidence type="ECO:0000313" key="3">
    <source>
        <dbReference type="Proteomes" id="UP000324091"/>
    </source>
</evidence>
<evidence type="ECO:0000313" key="2">
    <source>
        <dbReference type="EMBL" id="TWW59508.1"/>
    </source>
</evidence>
<feature type="region of interest" description="Disordered" evidence="1">
    <location>
        <begin position="114"/>
        <end position="137"/>
    </location>
</feature>
<name>A0A5C6MYL5_9TELE</name>
<keyword evidence="3" id="KW-1185">Reference proteome</keyword>
<dbReference type="AlphaFoldDB" id="A0A5C6MYL5"/>
<dbReference type="EMBL" id="RHFK02000019">
    <property type="protein sequence ID" value="TWW59508.1"/>
    <property type="molecule type" value="Genomic_DNA"/>
</dbReference>
<feature type="region of interest" description="Disordered" evidence="1">
    <location>
        <begin position="154"/>
        <end position="226"/>
    </location>
</feature>
<proteinExistence type="predicted"/>
<gene>
    <name evidence="2" type="ORF">D4764_06G0010380</name>
</gene>
<protein>
    <submittedName>
        <fullName evidence="2">Uncharacterized protein</fullName>
    </submittedName>
</protein>
<sequence length="378" mass="41711">MIVKSELDIDAVIYTTRIYIDGITMWFHQRHKETEREGSTCSSMSMERLWKDVMHPQHLKSAQQNTTGIWRSVQLPHLDPLSGNSLRRKSRVISSNTTHPGHSTGTVWKAIQNHKVHQKQPEEELWPPSHQTNATVSGRSPAKLQLFLQKVSSKLGPSIRQQERGVRPEQEPSGSSRSGLTGLGIPRLLSNPKPHTTTEGASNPPPPPGPVGKHGAAPASKLPVKGLTNLSPQTLALNDNNGTMAAGMCMCGKMVGLLVSRRDQSKRTTQQKLSKASPPYQHQCSQCYSHQCFFWGSKASCDEGPCYTSSQNFCSKSEDHDSQQTQYSQDPPSPPSQKHPCYYQAEIPAFPAKLQLSEALPGTNVRGMRRKGNHTSAV</sequence>